<comment type="caution">
    <text evidence="1">The sequence shown here is derived from an EMBL/GenBank/DDBJ whole genome shotgun (WGS) entry which is preliminary data.</text>
</comment>
<protein>
    <recommendedName>
        <fullName evidence="3">Transglycosylase SLT domain-containing protein</fullName>
    </recommendedName>
</protein>
<dbReference type="Proteomes" id="UP000241346">
    <property type="component" value="Unassembled WGS sequence"/>
</dbReference>
<reference evidence="1 2" key="1">
    <citation type="submission" date="2018-03" db="EMBL/GenBank/DDBJ databases">
        <title>Whole genome sequencing of Histamine producing bacteria.</title>
        <authorList>
            <person name="Butler K."/>
        </authorList>
    </citation>
    <scope>NUCLEOTIDE SEQUENCE [LARGE SCALE GENOMIC DNA]</scope>
    <source>
        <strain evidence="1 2">DSM 19138</strain>
    </source>
</reference>
<organism evidence="1 2">
    <name type="scientific">Photobacterium rosenbergii</name>
    <dbReference type="NCBI Taxonomy" id="294936"/>
    <lineage>
        <taxon>Bacteria</taxon>
        <taxon>Pseudomonadati</taxon>
        <taxon>Pseudomonadota</taxon>
        <taxon>Gammaproteobacteria</taxon>
        <taxon>Vibrionales</taxon>
        <taxon>Vibrionaceae</taxon>
        <taxon>Photobacterium</taxon>
    </lineage>
</organism>
<dbReference type="EMBL" id="PYMB01000002">
    <property type="protein sequence ID" value="PSW14417.1"/>
    <property type="molecule type" value="Genomic_DNA"/>
</dbReference>
<proteinExistence type="predicted"/>
<evidence type="ECO:0000313" key="2">
    <source>
        <dbReference type="Proteomes" id="UP000241346"/>
    </source>
</evidence>
<gene>
    <name evidence="1" type="ORF">C9J01_08245</name>
</gene>
<dbReference type="AlphaFoldDB" id="A0A2T3NHA3"/>
<dbReference type="RefSeq" id="WP_107297661.1">
    <property type="nucleotide sequence ID" value="NZ_PYMB01000002.1"/>
</dbReference>
<evidence type="ECO:0008006" key="3">
    <source>
        <dbReference type="Google" id="ProtNLM"/>
    </source>
</evidence>
<accession>A0A2T3NHA3</accession>
<dbReference type="OrthoDB" id="7355818at2"/>
<name>A0A2T3NHA3_9GAMM</name>
<sequence length="164" mass="18209">MNIAKRFINYVIKPVLDQLDAAAGGHGKLNTEAAIALIMMIVAHESGKLTYSKQVRGPALGFTQMEPATFFWLIEWLGKTKPHLLDAMSMFGAIGEHDPLMMVVCPQYAVAAARMNLLRFPESLPAADDLDGLARYAKKYWNTSAGKATEADYKNAYLHMMEQE</sequence>
<evidence type="ECO:0000313" key="1">
    <source>
        <dbReference type="EMBL" id="PSW14417.1"/>
    </source>
</evidence>